<evidence type="ECO:0000256" key="8">
    <source>
        <dbReference type="SAM" id="MobiDB-lite"/>
    </source>
</evidence>
<dbReference type="Pfam" id="PF22254">
    <property type="entry name" value="TFA2_E-tether"/>
    <property type="match status" value="1"/>
</dbReference>
<name>A0A0I9XKH5_FUSFU</name>
<keyword evidence="4 7" id="KW-0804">Transcription</keyword>
<evidence type="ECO:0000313" key="9">
    <source>
        <dbReference type="EMBL" id="VTT75389.1"/>
    </source>
</evidence>
<dbReference type="PANTHER" id="PTHR12716:SF8">
    <property type="entry name" value="TRANSCRIPTION INITIATION FACTOR IIE SUBUNIT BETA"/>
    <property type="match status" value="1"/>
</dbReference>
<evidence type="ECO:0000256" key="3">
    <source>
        <dbReference type="ARBA" id="ARBA00023125"/>
    </source>
</evidence>
<dbReference type="Pfam" id="PF02186">
    <property type="entry name" value="TFIIE_beta"/>
    <property type="match status" value="1"/>
</dbReference>
<keyword evidence="3 7" id="KW-0238">DNA-binding</keyword>
<dbReference type="eggNOG" id="KOG3095">
    <property type="taxonomic scope" value="Eukaryota"/>
</dbReference>
<dbReference type="GO" id="GO:0001097">
    <property type="term" value="F:TFIIH-class transcription factor complex binding"/>
    <property type="evidence" value="ECO:0007669"/>
    <property type="project" value="TreeGrafter"/>
</dbReference>
<dbReference type="OrthoDB" id="5323195at2759"/>
<dbReference type="Pfam" id="PF18121">
    <property type="entry name" value="TFA2_Winged_2"/>
    <property type="match status" value="1"/>
</dbReference>
<comment type="caution">
    <text evidence="9">The sequence shown here is derived from an EMBL/GenBank/DDBJ whole genome shotgun (WGS) entry which is preliminary data.</text>
</comment>
<dbReference type="InterPro" id="IPR040501">
    <property type="entry name" value="TFA2_Winged_2"/>
</dbReference>
<evidence type="ECO:0000256" key="5">
    <source>
        <dbReference type="ARBA" id="ARBA00023242"/>
    </source>
</evidence>
<dbReference type="InterPro" id="IPR016656">
    <property type="entry name" value="TFIIE-bsu"/>
</dbReference>
<evidence type="ECO:0000256" key="4">
    <source>
        <dbReference type="ARBA" id="ARBA00023163"/>
    </source>
</evidence>
<sequence>MSSYLERQANAFKGTLSAAATKISNPSTNKASSLAVPSLAPPSPSPSAASDPNTPTSKRKRDAGPEVPYSQPQLTGYGAGVKTQMTYAVDYLKKKGDAKTITDIIDHLSLRNFDDEHKRQLAEGLRGHPRVEWKPDANLSEQTWKAGTYVHRPIIPGVKDATSLLAHLQAKTDASGVSVKDLKDGWPDCEDTISVLEREHRILVVRTKKDNIPRYVWPNDPSLHHKVQPEFQSMWQRVQLPPLEEMHRKLTSVGQKPTSEDPRKAKDGQANKPKAQKRRKGNRIGKATNVHMAHLMQDYSGMRR</sequence>
<dbReference type="CDD" id="cd07977">
    <property type="entry name" value="TFIIE_beta_winged_helix"/>
    <property type="match status" value="1"/>
</dbReference>
<protein>
    <recommendedName>
        <fullName evidence="7">Transcription initiation factor IIE subunit beta</fullName>
    </recommendedName>
</protein>
<dbReference type="InterPro" id="IPR054600">
    <property type="entry name" value="TFA2_E-tether"/>
</dbReference>
<evidence type="ECO:0000256" key="2">
    <source>
        <dbReference type="ARBA" id="ARBA00023015"/>
    </source>
</evidence>
<reference evidence="9" key="1">
    <citation type="submission" date="2019-05" db="EMBL/GenBank/DDBJ databases">
        <authorList>
            <person name="Piombo E."/>
        </authorList>
    </citation>
    <scope>NUCLEOTIDE SEQUENCE</scope>
    <source>
        <strain evidence="9">C2S</strain>
    </source>
</reference>
<accession>A0A0I9XKH5</accession>
<evidence type="ECO:0000256" key="1">
    <source>
        <dbReference type="ARBA" id="ARBA00004123"/>
    </source>
</evidence>
<dbReference type="PANTHER" id="PTHR12716">
    <property type="entry name" value="TRANSCRIPTION INITIATION FACTOR IIE, BETA SUBUNIT"/>
    <property type="match status" value="1"/>
</dbReference>
<feature type="compositionally biased region" description="Basic residues" evidence="8">
    <location>
        <begin position="274"/>
        <end position="283"/>
    </location>
</feature>
<gene>
    <name evidence="9" type="ORF">C2S_9873</name>
</gene>
<dbReference type="GO" id="GO:0006367">
    <property type="term" value="P:transcription initiation at RNA polymerase II promoter"/>
    <property type="evidence" value="ECO:0007669"/>
    <property type="project" value="UniProtKB-UniRule"/>
</dbReference>
<dbReference type="EMBL" id="CABFJX010000378">
    <property type="protein sequence ID" value="VTT75389.1"/>
    <property type="molecule type" value="Genomic_DNA"/>
</dbReference>
<keyword evidence="5 7" id="KW-0539">Nucleus</keyword>
<feature type="region of interest" description="Disordered" evidence="8">
    <location>
        <begin position="250"/>
        <end position="290"/>
    </location>
</feature>
<evidence type="ECO:0000256" key="6">
    <source>
        <dbReference type="ARBA" id="ARBA00025581"/>
    </source>
</evidence>
<evidence type="ECO:0000256" key="7">
    <source>
        <dbReference type="PIRNR" id="PIRNR016398"/>
    </source>
</evidence>
<evidence type="ECO:0000313" key="10">
    <source>
        <dbReference type="Proteomes" id="UP000760494"/>
    </source>
</evidence>
<organism evidence="9 10">
    <name type="scientific">Fusarium fujikuroi</name>
    <name type="common">Bakanae and foot rot disease fungus</name>
    <name type="synonym">Gibberella fujikuroi</name>
    <dbReference type="NCBI Taxonomy" id="5127"/>
    <lineage>
        <taxon>Eukaryota</taxon>
        <taxon>Fungi</taxon>
        <taxon>Dikarya</taxon>
        <taxon>Ascomycota</taxon>
        <taxon>Pezizomycotina</taxon>
        <taxon>Sordariomycetes</taxon>
        <taxon>Hypocreomycetidae</taxon>
        <taxon>Hypocreales</taxon>
        <taxon>Nectriaceae</taxon>
        <taxon>Fusarium</taxon>
        <taxon>Fusarium fujikuroi species complex</taxon>
    </lineage>
</organism>
<dbReference type="InterPro" id="IPR003166">
    <property type="entry name" value="TFIIE_bsu_DNA-bd"/>
</dbReference>
<comment type="subunit">
    <text evidence="7">Tetramer of two alpha and two beta chains.</text>
</comment>
<dbReference type="PROSITE" id="PS51351">
    <property type="entry name" value="TFIIE_BETA_C"/>
    <property type="match status" value="1"/>
</dbReference>
<comment type="subcellular location">
    <subcellularLocation>
        <location evidence="1 7">Nucleus</location>
    </subcellularLocation>
</comment>
<dbReference type="PIRSF" id="PIRSF016398">
    <property type="entry name" value="TFIIE-beta"/>
    <property type="match status" value="1"/>
</dbReference>
<feature type="compositionally biased region" description="Basic and acidic residues" evidence="8">
    <location>
        <begin position="258"/>
        <end position="269"/>
    </location>
</feature>
<dbReference type="Proteomes" id="UP000760494">
    <property type="component" value="Unassembled WGS sequence"/>
</dbReference>
<dbReference type="GO" id="GO:0003677">
    <property type="term" value="F:DNA binding"/>
    <property type="evidence" value="ECO:0007669"/>
    <property type="project" value="UniProtKB-UniRule"/>
</dbReference>
<comment type="function">
    <text evidence="6 7">Recruits TFIIH to the initiation complex and stimulates the RNA polymerase II C-terminal domain kinase and DNA-dependent ATPase activities of TFIIH. Both TFIIH and TFIIE are required for promoter clearance by RNA polymerase.</text>
</comment>
<keyword evidence="2 7" id="KW-0805">Transcription regulation</keyword>
<feature type="region of interest" description="Disordered" evidence="8">
    <location>
        <begin position="25"/>
        <end position="76"/>
    </location>
</feature>
<proteinExistence type="inferred from homology"/>
<comment type="similarity">
    <text evidence="7">Belongs to the TFIIE beta subunit family.</text>
</comment>
<dbReference type="GO" id="GO:0005673">
    <property type="term" value="C:transcription factor TFIIE complex"/>
    <property type="evidence" value="ECO:0007669"/>
    <property type="project" value="UniProtKB-UniRule"/>
</dbReference>
<dbReference type="AlphaFoldDB" id="A0A0I9XKH5"/>